<sequence>MAKLQILVHFNTSNSSKDKKWIWERKHRTSPGPRTPHGALMAYDRSHAPIQKKNLNVAMRYWFGFISSTIIASHNESIFCHAKVAYLGYLIKGPRLNLGMIIAKEMLMRAKQRQTSLPFPILITELSEKKQEAPVDSFPDMDTDSPLVEAYLPTPASRPQTSCYYNFPDTAHSGRTTPDRAAILDTSIPGMIQTALADPVIPLSATIDALADRIAVCKCGQGATEEVTTLKAAISALSSNVDQLKSTNKSMVFGMVDIPNVPEIPLATSADEETSYEGLTDIEEAIVDAVVQASLVDTPLVIQGTDAQVHIDAPGTDAQRNEVTE</sequence>
<dbReference type="Proteomes" id="UP000824120">
    <property type="component" value="Chromosome 1"/>
</dbReference>
<dbReference type="AlphaFoldDB" id="A0A9J6B371"/>
<feature type="domain" description="Putative plant transposon protein" evidence="1">
    <location>
        <begin position="25"/>
        <end position="130"/>
    </location>
</feature>
<protein>
    <recommendedName>
        <fullName evidence="1">Putative plant transposon protein domain-containing protein</fullName>
    </recommendedName>
</protein>
<gene>
    <name evidence="2" type="ORF">H5410_002564</name>
</gene>
<dbReference type="PANTHER" id="PTHR33180">
    <property type="entry name" value="PHOTOSYSTEM II CP43 REACTION CENTER PROTEIN"/>
    <property type="match status" value="1"/>
</dbReference>
<accession>A0A9J6B371</accession>
<dbReference type="InterPro" id="IPR046796">
    <property type="entry name" value="Transposase_32_dom"/>
</dbReference>
<evidence type="ECO:0000313" key="2">
    <source>
        <dbReference type="EMBL" id="KAG5630847.1"/>
    </source>
</evidence>
<evidence type="ECO:0000313" key="3">
    <source>
        <dbReference type="Proteomes" id="UP000824120"/>
    </source>
</evidence>
<dbReference type="EMBL" id="JACXVP010000001">
    <property type="protein sequence ID" value="KAG5630847.1"/>
    <property type="molecule type" value="Genomic_DNA"/>
</dbReference>
<dbReference type="Pfam" id="PF20167">
    <property type="entry name" value="Transposase_32"/>
    <property type="match status" value="1"/>
</dbReference>
<reference evidence="2 3" key="1">
    <citation type="submission" date="2020-09" db="EMBL/GenBank/DDBJ databases">
        <title>De no assembly of potato wild relative species, Solanum commersonii.</title>
        <authorList>
            <person name="Cho K."/>
        </authorList>
    </citation>
    <scope>NUCLEOTIDE SEQUENCE [LARGE SCALE GENOMIC DNA]</scope>
    <source>
        <strain evidence="2">LZ3.2</strain>
        <tissue evidence="2">Leaf</tissue>
    </source>
</reference>
<organism evidence="2 3">
    <name type="scientific">Solanum commersonii</name>
    <name type="common">Commerson's wild potato</name>
    <name type="synonym">Commerson's nightshade</name>
    <dbReference type="NCBI Taxonomy" id="4109"/>
    <lineage>
        <taxon>Eukaryota</taxon>
        <taxon>Viridiplantae</taxon>
        <taxon>Streptophyta</taxon>
        <taxon>Embryophyta</taxon>
        <taxon>Tracheophyta</taxon>
        <taxon>Spermatophyta</taxon>
        <taxon>Magnoliopsida</taxon>
        <taxon>eudicotyledons</taxon>
        <taxon>Gunneridae</taxon>
        <taxon>Pentapetalae</taxon>
        <taxon>asterids</taxon>
        <taxon>lamiids</taxon>
        <taxon>Solanales</taxon>
        <taxon>Solanaceae</taxon>
        <taxon>Solanoideae</taxon>
        <taxon>Solaneae</taxon>
        <taxon>Solanum</taxon>
    </lineage>
</organism>
<name>A0A9J6B371_SOLCO</name>
<dbReference type="OrthoDB" id="1306244at2759"/>
<evidence type="ECO:0000259" key="1">
    <source>
        <dbReference type="Pfam" id="PF20167"/>
    </source>
</evidence>
<proteinExistence type="predicted"/>
<comment type="caution">
    <text evidence="2">The sequence shown here is derived from an EMBL/GenBank/DDBJ whole genome shotgun (WGS) entry which is preliminary data.</text>
</comment>
<keyword evidence="3" id="KW-1185">Reference proteome</keyword>
<dbReference type="PANTHER" id="PTHR33180:SF31">
    <property type="entry name" value="POLYPROTEIN PROTEIN"/>
    <property type="match status" value="1"/>
</dbReference>